<sequence length="19" mass="2343">MPIRTLRLSTQRVTWRKSL</sequence>
<organism evidence="1">
    <name type="scientific">Rhizophora mucronata</name>
    <name type="common">Asiatic mangrove</name>
    <dbReference type="NCBI Taxonomy" id="61149"/>
    <lineage>
        <taxon>Eukaryota</taxon>
        <taxon>Viridiplantae</taxon>
        <taxon>Streptophyta</taxon>
        <taxon>Embryophyta</taxon>
        <taxon>Tracheophyta</taxon>
        <taxon>Spermatophyta</taxon>
        <taxon>Magnoliopsida</taxon>
        <taxon>eudicotyledons</taxon>
        <taxon>Gunneridae</taxon>
        <taxon>Pentapetalae</taxon>
        <taxon>rosids</taxon>
        <taxon>fabids</taxon>
        <taxon>Malpighiales</taxon>
        <taxon>Rhizophoraceae</taxon>
        <taxon>Rhizophora</taxon>
    </lineage>
</organism>
<dbReference type="AlphaFoldDB" id="A0A2P2QT47"/>
<dbReference type="EMBL" id="GGEC01089682">
    <property type="protein sequence ID" value="MBX70166.1"/>
    <property type="molecule type" value="Transcribed_RNA"/>
</dbReference>
<reference evidence="1" key="1">
    <citation type="submission" date="2018-02" db="EMBL/GenBank/DDBJ databases">
        <title>Rhizophora mucronata_Transcriptome.</title>
        <authorList>
            <person name="Meera S.P."/>
            <person name="Sreeshan A."/>
            <person name="Augustine A."/>
        </authorList>
    </citation>
    <scope>NUCLEOTIDE SEQUENCE</scope>
    <source>
        <tissue evidence="1">Leaf</tissue>
    </source>
</reference>
<protein>
    <submittedName>
        <fullName evidence="1">Uncharacterized protein</fullName>
    </submittedName>
</protein>
<name>A0A2P2QT47_RHIMU</name>
<accession>A0A2P2QT47</accession>
<proteinExistence type="predicted"/>
<evidence type="ECO:0000313" key="1">
    <source>
        <dbReference type="EMBL" id="MBX70166.1"/>
    </source>
</evidence>